<sequence length="310" mass="35690">MERIPIKCAPSCDHTLTVESFSNHWEVCGFADELVLSHVEKILPSYEKAKACMSRQGVHTLYRHLKTYRWISATDIPKNHSAYRCFHGYPRSHDNRPLFYYPHFFVIQALFPESGAMKPMYRALEDHWGVRLDYTRPFYPRLDDDNAEEERKLIRGQPSNRYSPIKVYIPSKLLELSESRPSYYPDLSTGQNFIDTSESGQEPSDTLTTTDDQVADRSSNNNEDTKRDLDEAREKAKEIHDRAAQAQKFTDQAREYAAKAQQFAIRAHKHASASTEMAKSLMESLDSSKKRSARVSSDGAERSSKRPRKS</sequence>
<proteinExistence type="predicted"/>
<feature type="compositionally biased region" description="Basic and acidic residues" evidence="1">
    <location>
        <begin position="223"/>
        <end position="243"/>
    </location>
</feature>
<reference evidence="2 3" key="1">
    <citation type="journal article" date="2018" name="PLoS Pathog.">
        <title>Evolution of structural diversity of trichothecenes, a family of toxins produced by plant pathogenic and entomopathogenic fungi.</title>
        <authorList>
            <person name="Proctor R.H."/>
            <person name="McCormick S.P."/>
            <person name="Kim H.S."/>
            <person name="Cardoza R.E."/>
            <person name="Stanley A.M."/>
            <person name="Lindo L."/>
            <person name="Kelly A."/>
            <person name="Brown D.W."/>
            <person name="Lee T."/>
            <person name="Vaughan M.M."/>
            <person name="Alexander N.J."/>
            <person name="Busman M."/>
            <person name="Gutierrez S."/>
        </authorList>
    </citation>
    <scope>NUCLEOTIDE SEQUENCE [LARGE SCALE GENOMIC DNA]</scope>
    <source>
        <strain evidence="2 3">NRRL 3299</strain>
    </source>
</reference>
<evidence type="ECO:0000313" key="3">
    <source>
        <dbReference type="Proteomes" id="UP000266152"/>
    </source>
</evidence>
<comment type="caution">
    <text evidence="2">The sequence shown here is derived from an EMBL/GenBank/DDBJ whole genome shotgun (WGS) entry which is preliminary data.</text>
</comment>
<keyword evidence="3" id="KW-1185">Reference proteome</keyword>
<gene>
    <name evidence="2" type="ORF">FSPOR_9368</name>
</gene>
<name>A0A395RQI7_FUSSP</name>
<evidence type="ECO:0000256" key="1">
    <source>
        <dbReference type="SAM" id="MobiDB-lite"/>
    </source>
</evidence>
<accession>A0A395RQI7</accession>
<dbReference type="EMBL" id="PXOF01000150">
    <property type="protein sequence ID" value="RGP62323.1"/>
    <property type="molecule type" value="Genomic_DNA"/>
</dbReference>
<dbReference type="Proteomes" id="UP000266152">
    <property type="component" value="Unassembled WGS sequence"/>
</dbReference>
<protein>
    <submittedName>
        <fullName evidence="2">Uncharacterized protein</fullName>
    </submittedName>
</protein>
<feature type="region of interest" description="Disordered" evidence="1">
    <location>
        <begin position="187"/>
        <end position="250"/>
    </location>
</feature>
<dbReference type="AlphaFoldDB" id="A0A395RQI7"/>
<feature type="compositionally biased region" description="Polar residues" evidence="1">
    <location>
        <begin position="188"/>
        <end position="222"/>
    </location>
</feature>
<evidence type="ECO:0000313" key="2">
    <source>
        <dbReference type="EMBL" id="RGP62323.1"/>
    </source>
</evidence>
<feature type="region of interest" description="Disordered" evidence="1">
    <location>
        <begin position="269"/>
        <end position="310"/>
    </location>
</feature>
<organism evidence="2 3">
    <name type="scientific">Fusarium sporotrichioides</name>
    <dbReference type="NCBI Taxonomy" id="5514"/>
    <lineage>
        <taxon>Eukaryota</taxon>
        <taxon>Fungi</taxon>
        <taxon>Dikarya</taxon>
        <taxon>Ascomycota</taxon>
        <taxon>Pezizomycotina</taxon>
        <taxon>Sordariomycetes</taxon>
        <taxon>Hypocreomycetidae</taxon>
        <taxon>Hypocreales</taxon>
        <taxon>Nectriaceae</taxon>
        <taxon>Fusarium</taxon>
    </lineage>
</organism>